<proteinExistence type="evidence at transcript level"/>
<evidence type="ECO:0000259" key="5">
    <source>
        <dbReference type="SMART" id="SM00093"/>
    </source>
</evidence>
<evidence type="ECO:0000256" key="3">
    <source>
        <dbReference type="ARBA" id="ARBA00022900"/>
    </source>
</evidence>
<organism evidence="6">
    <name type="scientific">Tabanus bromius</name>
    <name type="common">Band-eyed brown horse fly</name>
    <dbReference type="NCBI Taxonomy" id="304241"/>
    <lineage>
        <taxon>Eukaryota</taxon>
        <taxon>Metazoa</taxon>
        <taxon>Ecdysozoa</taxon>
        <taxon>Arthropoda</taxon>
        <taxon>Hexapoda</taxon>
        <taxon>Insecta</taxon>
        <taxon>Pterygota</taxon>
        <taxon>Neoptera</taxon>
        <taxon>Endopterygota</taxon>
        <taxon>Diptera</taxon>
        <taxon>Brachycera</taxon>
        <taxon>Tabanomorpha</taxon>
        <taxon>Tabanoidea</taxon>
        <taxon>Tabanidae</taxon>
        <taxon>Tabanus</taxon>
    </lineage>
</organism>
<keyword evidence="3" id="KW-0722">Serine protease inhibitor</keyword>
<comment type="similarity">
    <text evidence="1 4">Belongs to the serpin family.</text>
</comment>
<evidence type="ECO:0000256" key="4">
    <source>
        <dbReference type="RuleBase" id="RU000411"/>
    </source>
</evidence>
<evidence type="ECO:0000256" key="2">
    <source>
        <dbReference type="ARBA" id="ARBA00022690"/>
    </source>
</evidence>
<name>A0A0K8TML8_TABBR</name>
<accession>A0A0K8TML8</accession>
<evidence type="ECO:0000313" key="6">
    <source>
        <dbReference type="EMBL" id="JAI15160.1"/>
    </source>
</evidence>
<dbReference type="SUPFAM" id="SSF56574">
    <property type="entry name" value="Serpins"/>
    <property type="match status" value="1"/>
</dbReference>
<dbReference type="SMART" id="SM00093">
    <property type="entry name" value="SERPIN"/>
    <property type="match status" value="1"/>
</dbReference>
<dbReference type="PANTHER" id="PTHR11461">
    <property type="entry name" value="SERINE PROTEASE INHIBITOR, SERPIN"/>
    <property type="match status" value="1"/>
</dbReference>
<dbReference type="InterPro" id="IPR042185">
    <property type="entry name" value="Serpin_sf_2"/>
</dbReference>
<dbReference type="PANTHER" id="PTHR11461:SF211">
    <property type="entry name" value="GH10112P-RELATED"/>
    <property type="match status" value="1"/>
</dbReference>
<dbReference type="InterPro" id="IPR042178">
    <property type="entry name" value="Serpin_sf_1"/>
</dbReference>
<dbReference type="GO" id="GO:0004867">
    <property type="term" value="F:serine-type endopeptidase inhibitor activity"/>
    <property type="evidence" value="ECO:0007669"/>
    <property type="project" value="UniProtKB-KW"/>
</dbReference>
<dbReference type="Pfam" id="PF00079">
    <property type="entry name" value="Serpin"/>
    <property type="match status" value="1"/>
</dbReference>
<dbReference type="Gene3D" id="3.30.497.10">
    <property type="entry name" value="Antithrombin, subunit I, domain 2"/>
    <property type="match status" value="1"/>
</dbReference>
<sequence>AGFLKEIAEFSVNIFNAIICEPDTQGKNFAISTFPLHTMLSLVSWGTRGQCFNELAKVLRLEEIDRKVIGSHFQYLTTKLKNTSDSALKIAIKIILRDPYDIDKEFEEIANEQFQAETDKLDFFYNDRAADFINRWIGSMTDHKVHDIVDAANLSIETELLAICATHFNSKWGEAVKKTKLKREEFWITETINKHIDTISFTGKFNHGLLDDLRAEAVEIPFEGSELSLVILLPLHRCGINLLENNLKLDHIRRLPNIFKEKALDVRLPKFKVESRISLQNVLEKIGMSCIFSEYADFGYLMEMPEAVRMTQVIHKNIIEIDENTSNNLGEDENECNTNTSDQSQFFADHPFVFILRWMKFNLPIMMGMYRTPHDIPIFNHH</sequence>
<protein>
    <submittedName>
        <fullName evidence="6">Putative serpin</fullName>
    </submittedName>
</protein>
<dbReference type="Gene3D" id="2.30.39.10">
    <property type="entry name" value="Alpha-1-antitrypsin, domain 1"/>
    <property type="match status" value="1"/>
</dbReference>
<evidence type="ECO:0000256" key="1">
    <source>
        <dbReference type="ARBA" id="ARBA00009500"/>
    </source>
</evidence>
<feature type="non-terminal residue" evidence="6">
    <location>
        <position position="1"/>
    </location>
</feature>
<dbReference type="AlphaFoldDB" id="A0A0K8TML8"/>
<keyword evidence="2" id="KW-0646">Protease inhibitor</keyword>
<feature type="domain" description="Serpin" evidence="5">
    <location>
        <begin position="12"/>
        <end position="373"/>
    </location>
</feature>
<dbReference type="InterPro" id="IPR000215">
    <property type="entry name" value="Serpin_fam"/>
</dbReference>
<dbReference type="GO" id="GO:0005615">
    <property type="term" value="C:extracellular space"/>
    <property type="evidence" value="ECO:0007669"/>
    <property type="project" value="InterPro"/>
</dbReference>
<dbReference type="EMBL" id="GDAI01002443">
    <property type="protein sequence ID" value="JAI15160.1"/>
    <property type="molecule type" value="mRNA"/>
</dbReference>
<dbReference type="InterPro" id="IPR036186">
    <property type="entry name" value="Serpin_sf"/>
</dbReference>
<dbReference type="InterPro" id="IPR023796">
    <property type="entry name" value="Serpin_dom"/>
</dbReference>
<reference evidence="6" key="1">
    <citation type="journal article" date="2015" name="Insect Biochem. Mol. Biol.">
        <title>An insight into the sialome of the horse fly, Tabanus bromius.</title>
        <authorList>
            <person name="Ribeiro J.M."/>
            <person name="Kazimirova M."/>
            <person name="Takac P."/>
            <person name="Andersen J.F."/>
            <person name="Francischetti I.M."/>
        </authorList>
    </citation>
    <scope>NUCLEOTIDE SEQUENCE</scope>
</reference>